<accession>A0A6A4H8N4</accession>
<feature type="compositionally biased region" description="Polar residues" evidence="2">
    <location>
        <begin position="14"/>
        <end position="24"/>
    </location>
</feature>
<feature type="coiled-coil region" evidence="1">
    <location>
        <begin position="202"/>
        <end position="229"/>
    </location>
</feature>
<feature type="compositionally biased region" description="Low complexity" evidence="2">
    <location>
        <begin position="37"/>
        <end position="46"/>
    </location>
</feature>
<dbReference type="OrthoDB" id="2678231at2759"/>
<evidence type="ECO:0000256" key="1">
    <source>
        <dbReference type="SAM" id="Coils"/>
    </source>
</evidence>
<proteinExistence type="predicted"/>
<reference evidence="3" key="1">
    <citation type="journal article" date="2019" name="Environ. Microbiol.">
        <title>Fungal ecological strategies reflected in gene transcription - a case study of two litter decomposers.</title>
        <authorList>
            <person name="Barbi F."/>
            <person name="Kohler A."/>
            <person name="Barry K."/>
            <person name="Baskaran P."/>
            <person name="Daum C."/>
            <person name="Fauchery L."/>
            <person name="Ihrmark K."/>
            <person name="Kuo A."/>
            <person name="LaButti K."/>
            <person name="Lipzen A."/>
            <person name="Morin E."/>
            <person name="Grigoriev I.V."/>
            <person name="Henrissat B."/>
            <person name="Lindahl B."/>
            <person name="Martin F."/>
        </authorList>
    </citation>
    <scope>NUCLEOTIDE SEQUENCE</scope>
    <source>
        <strain evidence="3">JB14</strain>
    </source>
</reference>
<name>A0A6A4H8N4_9AGAR</name>
<dbReference type="Proteomes" id="UP000799118">
    <property type="component" value="Unassembled WGS sequence"/>
</dbReference>
<keyword evidence="1" id="KW-0175">Coiled coil</keyword>
<feature type="region of interest" description="Disordered" evidence="2">
    <location>
        <begin position="1"/>
        <end position="71"/>
    </location>
</feature>
<evidence type="ECO:0000256" key="2">
    <source>
        <dbReference type="SAM" id="MobiDB-lite"/>
    </source>
</evidence>
<organism evidence="3 4">
    <name type="scientific">Gymnopus androsaceus JB14</name>
    <dbReference type="NCBI Taxonomy" id="1447944"/>
    <lineage>
        <taxon>Eukaryota</taxon>
        <taxon>Fungi</taxon>
        <taxon>Dikarya</taxon>
        <taxon>Basidiomycota</taxon>
        <taxon>Agaricomycotina</taxon>
        <taxon>Agaricomycetes</taxon>
        <taxon>Agaricomycetidae</taxon>
        <taxon>Agaricales</taxon>
        <taxon>Marasmiineae</taxon>
        <taxon>Omphalotaceae</taxon>
        <taxon>Gymnopus</taxon>
    </lineage>
</organism>
<dbReference type="AlphaFoldDB" id="A0A6A4H8N4"/>
<evidence type="ECO:0000313" key="3">
    <source>
        <dbReference type="EMBL" id="KAE9394110.1"/>
    </source>
</evidence>
<keyword evidence="4" id="KW-1185">Reference proteome</keyword>
<gene>
    <name evidence="3" type="ORF">BT96DRAFT_1022698</name>
</gene>
<evidence type="ECO:0000313" key="4">
    <source>
        <dbReference type="Proteomes" id="UP000799118"/>
    </source>
</evidence>
<sequence>MAPYPKFLKKNKNKSPVPSTTTFKRSPLLYRGRVARNRNAAAPEPRAGLRYEKHLPTIPEHFASPDRDRRRSHFSSAYYDPFPFDADQDLDEEADEDDFEPPTFNWVDEETLVEDLSGRKSGTEQDDEDVKLNSLADSIQTSFTGYSKELIADVADNLVPAVNCVRRAYQVLNDQVDDSFALGVLEFDEACQKFETIAISGHNELKKACNASKARIQDLLKQLEEAHVRRDQLWVDFEKALDEIINPAIDVGQDASS</sequence>
<dbReference type="EMBL" id="ML769557">
    <property type="protein sequence ID" value="KAE9394110.1"/>
    <property type="molecule type" value="Genomic_DNA"/>
</dbReference>
<protein>
    <submittedName>
        <fullName evidence="3">Uncharacterized protein</fullName>
    </submittedName>
</protein>